<evidence type="ECO:0000313" key="10">
    <source>
        <dbReference type="EMBL" id="NDL67419.1"/>
    </source>
</evidence>
<feature type="transmembrane region" description="Helical" evidence="8">
    <location>
        <begin position="510"/>
        <end position="530"/>
    </location>
</feature>
<reference evidence="10 11" key="1">
    <citation type="submission" date="2020-01" db="EMBL/GenBank/DDBJ databases">
        <title>Anaeroalcalibacter tamaniensis gen. nov., sp. nov., moderately halophilic strictly anaerobic fermenter bacterium from mud volcano of Taman peninsula.</title>
        <authorList>
            <person name="Frolova A."/>
            <person name="Merkel A.Y."/>
            <person name="Slobodkin A.I."/>
        </authorList>
    </citation>
    <scope>NUCLEOTIDE SEQUENCE [LARGE SCALE GENOMIC DNA]</scope>
    <source>
        <strain evidence="10 11">F-3ap</strain>
    </source>
</reference>
<dbReference type="GO" id="GO:0005886">
    <property type="term" value="C:plasma membrane"/>
    <property type="evidence" value="ECO:0007669"/>
    <property type="project" value="UniProtKB-SubCell"/>
</dbReference>
<protein>
    <submittedName>
        <fullName evidence="10">Proton-conducting membrane transporter</fullName>
    </submittedName>
</protein>
<feature type="transmembrane region" description="Helical" evidence="8">
    <location>
        <begin position="102"/>
        <end position="120"/>
    </location>
</feature>
<feature type="transmembrane region" description="Helical" evidence="8">
    <location>
        <begin position="362"/>
        <end position="380"/>
    </location>
</feature>
<keyword evidence="4 7" id="KW-0812">Transmembrane</keyword>
<organism evidence="10 11">
    <name type="scientific">Anaerotalea alkaliphila</name>
    <dbReference type="NCBI Taxonomy" id="2662126"/>
    <lineage>
        <taxon>Bacteria</taxon>
        <taxon>Bacillati</taxon>
        <taxon>Bacillota</taxon>
        <taxon>Clostridia</taxon>
        <taxon>Eubacteriales</taxon>
        <taxon>Anaerotalea</taxon>
    </lineage>
</organism>
<feature type="transmembrane region" description="Helical" evidence="8">
    <location>
        <begin position="437"/>
        <end position="460"/>
    </location>
</feature>
<name>A0A7X5HVJ0_9FIRM</name>
<feature type="transmembrane region" description="Helical" evidence="8">
    <location>
        <begin position="472"/>
        <end position="490"/>
    </location>
</feature>
<evidence type="ECO:0000313" key="11">
    <source>
        <dbReference type="Proteomes" id="UP000461585"/>
    </source>
</evidence>
<feature type="transmembrane region" description="Helical" evidence="8">
    <location>
        <begin position="400"/>
        <end position="417"/>
    </location>
</feature>
<feature type="transmembrane region" description="Helical" evidence="8">
    <location>
        <begin position="321"/>
        <end position="342"/>
    </location>
</feature>
<evidence type="ECO:0000256" key="6">
    <source>
        <dbReference type="ARBA" id="ARBA00023136"/>
    </source>
</evidence>
<feature type="transmembrane region" description="Helical" evidence="8">
    <location>
        <begin position="73"/>
        <end position="95"/>
    </location>
</feature>
<dbReference type="PANTHER" id="PTHR42703:SF1">
    <property type="entry name" value="NA(+)_H(+) ANTIPORTER SUBUNIT D1"/>
    <property type="match status" value="1"/>
</dbReference>
<accession>A0A7X5HVJ0</accession>
<evidence type="ECO:0000256" key="8">
    <source>
        <dbReference type="SAM" id="Phobius"/>
    </source>
</evidence>
<evidence type="ECO:0000256" key="3">
    <source>
        <dbReference type="ARBA" id="ARBA00022475"/>
    </source>
</evidence>
<proteinExistence type="inferred from homology"/>
<dbReference type="AlphaFoldDB" id="A0A7X5HVJ0"/>
<keyword evidence="11" id="KW-1185">Reference proteome</keyword>
<feature type="transmembrane region" description="Helical" evidence="8">
    <location>
        <begin position="292"/>
        <end position="309"/>
    </location>
</feature>
<evidence type="ECO:0000259" key="9">
    <source>
        <dbReference type="Pfam" id="PF00361"/>
    </source>
</evidence>
<dbReference type="PANTHER" id="PTHR42703">
    <property type="entry name" value="NADH DEHYDROGENASE"/>
    <property type="match status" value="1"/>
</dbReference>
<comment type="caution">
    <text evidence="10">The sequence shown here is derived from an EMBL/GenBank/DDBJ whole genome shotgun (WGS) entry which is preliminary data.</text>
</comment>
<evidence type="ECO:0000256" key="1">
    <source>
        <dbReference type="ARBA" id="ARBA00004651"/>
    </source>
</evidence>
<keyword evidence="3" id="KW-1003">Cell membrane</keyword>
<dbReference type="InterPro" id="IPR001750">
    <property type="entry name" value="ND/Mrp_TM"/>
</dbReference>
<dbReference type="Pfam" id="PF00361">
    <property type="entry name" value="Proton_antipo_M"/>
    <property type="match status" value="1"/>
</dbReference>
<dbReference type="EMBL" id="JAAEEH010000014">
    <property type="protein sequence ID" value="NDL67419.1"/>
    <property type="molecule type" value="Genomic_DNA"/>
</dbReference>
<evidence type="ECO:0000256" key="5">
    <source>
        <dbReference type="ARBA" id="ARBA00022989"/>
    </source>
</evidence>
<feature type="transmembrane region" description="Helical" evidence="8">
    <location>
        <begin position="198"/>
        <end position="223"/>
    </location>
</feature>
<feature type="transmembrane region" description="Helical" evidence="8">
    <location>
        <begin position="267"/>
        <end position="285"/>
    </location>
</feature>
<evidence type="ECO:0000256" key="4">
    <source>
        <dbReference type="ARBA" id="ARBA00022692"/>
    </source>
</evidence>
<evidence type="ECO:0000256" key="7">
    <source>
        <dbReference type="RuleBase" id="RU000320"/>
    </source>
</evidence>
<gene>
    <name evidence="10" type="ORF">GXN74_06650</name>
</gene>
<dbReference type="InterPro" id="IPR050586">
    <property type="entry name" value="CPA3_Na-H_Antiporter_D"/>
</dbReference>
<feature type="domain" description="NADH:quinone oxidoreductase/Mrp antiporter transmembrane" evidence="9">
    <location>
        <begin position="120"/>
        <end position="390"/>
    </location>
</feature>
<comment type="similarity">
    <text evidence="2">Belongs to the CPA3 antiporters (TC 2.A.63) subunit D family.</text>
</comment>
<dbReference type="RefSeq" id="WP_162370144.1">
    <property type="nucleotide sequence ID" value="NZ_JAAEEH010000014.1"/>
</dbReference>
<evidence type="ECO:0000256" key="2">
    <source>
        <dbReference type="ARBA" id="ARBA00005346"/>
    </source>
</evidence>
<keyword evidence="6 8" id="KW-0472">Membrane</keyword>
<feature type="transmembrane region" description="Helical" evidence="8">
    <location>
        <begin position="126"/>
        <end position="143"/>
    </location>
</feature>
<dbReference type="Proteomes" id="UP000461585">
    <property type="component" value="Unassembled WGS sequence"/>
</dbReference>
<feature type="transmembrane region" description="Helical" evidence="8">
    <location>
        <begin position="155"/>
        <end position="178"/>
    </location>
</feature>
<comment type="subcellular location">
    <subcellularLocation>
        <location evidence="1">Cell membrane</location>
        <topology evidence="1">Multi-pass membrane protein</topology>
    </subcellularLocation>
    <subcellularLocation>
        <location evidence="7">Membrane</location>
        <topology evidence="7">Multi-pass membrane protein</topology>
    </subcellularLocation>
</comment>
<feature type="transmembrane region" description="Helical" evidence="8">
    <location>
        <begin position="235"/>
        <end position="255"/>
    </location>
</feature>
<keyword evidence="5 8" id="KW-1133">Transmembrane helix</keyword>
<sequence>MIALYAFVLLPILSATLLYLAGGKHGKHAALLVQSLAAGGSVWNFLQVKAHGPVVEVLGSWEQSVGIALRADLFSLVMVMLTAFLFLGMLLFNYNSYYVDKLFLFLLLVLQALVMGIFLSNDLFNIFVLVEVSTIVVSILIMFKKDSRSIYDGMVYLLVNILAMTFFLFGTAFMYKIFGSLDLYTIRSRMHLIQNPATLILPYSFLITAVGLKSALMPLFSWLPKAHGTPSAPSVVSAILSGLYVKGGIYLFIRIQEVFQGTMDTQGFFLGMGIVTGVVGFFLAISQTDIKLLLAYSTISQIGLIMVGVSQPDGTAYWGGVYHIINHAVFKSALFLGAGMVVEEYGTRNLLEIRGVWKRMPLVAVTSILAILGITGAPLFNGSISKYLIQSGMGGGLLEAAIIGINLGTVVAFWKYANMFWSPKPQRRVRTDPFRNAVLAVLGVACFTGGIWGAGFIGFFFNHRILIDGGAYGQKALVYVGSLLAGLLLYRKVVVPSKFLSQVRKFELDFNNIALTITVFFGMITTYLALKYM</sequence>